<keyword evidence="5" id="KW-0560">Oxidoreductase</keyword>
<dbReference type="InterPro" id="IPR045054">
    <property type="entry name" value="P4HA-like"/>
</dbReference>
<accession>A0A2X0QUW2</accession>
<evidence type="ECO:0000256" key="3">
    <source>
        <dbReference type="ARBA" id="ARBA00022896"/>
    </source>
</evidence>
<evidence type="ECO:0000256" key="6">
    <source>
        <dbReference type="ARBA" id="ARBA00023004"/>
    </source>
</evidence>
<dbReference type="GO" id="GO:0004656">
    <property type="term" value="F:procollagen-proline 4-dioxygenase activity"/>
    <property type="evidence" value="ECO:0007669"/>
    <property type="project" value="TreeGrafter"/>
</dbReference>
<keyword evidence="3" id="KW-0847">Vitamin C</keyword>
<evidence type="ECO:0000256" key="2">
    <source>
        <dbReference type="ARBA" id="ARBA00022723"/>
    </source>
</evidence>
<protein>
    <submittedName>
        <fullName evidence="8">Procollagen-proline dioxygenase</fullName>
    </submittedName>
</protein>
<dbReference type="PROSITE" id="PS51471">
    <property type="entry name" value="FE2OG_OXY"/>
    <property type="match status" value="1"/>
</dbReference>
<keyword evidence="2" id="KW-0479">Metal-binding</keyword>
<dbReference type="SMART" id="SM00702">
    <property type="entry name" value="P4Hc"/>
    <property type="match status" value="1"/>
</dbReference>
<evidence type="ECO:0000256" key="5">
    <source>
        <dbReference type="ARBA" id="ARBA00023002"/>
    </source>
</evidence>
<proteinExistence type="predicted"/>
<comment type="cofactor">
    <cofactor evidence="1">
        <name>L-ascorbate</name>
        <dbReference type="ChEBI" id="CHEBI:38290"/>
    </cofactor>
</comment>
<dbReference type="InterPro" id="IPR005123">
    <property type="entry name" value="Oxoglu/Fe-dep_dioxygenase_dom"/>
</dbReference>
<dbReference type="EMBL" id="LS423452">
    <property type="protein sequence ID" value="SPS05909.1"/>
    <property type="molecule type" value="Genomic_DNA"/>
</dbReference>
<evidence type="ECO:0000313" key="8">
    <source>
        <dbReference type="EMBL" id="SPS05909.1"/>
    </source>
</evidence>
<dbReference type="InterPro" id="IPR044862">
    <property type="entry name" value="Pro_4_hyd_alph_FE2OG_OXY"/>
</dbReference>
<feature type="domain" description="Fe2OG dioxygenase" evidence="7">
    <location>
        <begin position="115"/>
        <end position="224"/>
    </location>
</feature>
<evidence type="ECO:0000256" key="1">
    <source>
        <dbReference type="ARBA" id="ARBA00001961"/>
    </source>
</evidence>
<dbReference type="AlphaFoldDB" id="A0A2X0QUW2"/>
<evidence type="ECO:0000259" key="7">
    <source>
        <dbReference type="PROSITE" id="PS51471"/>
    </source>
</evidence>
<dbReference type="PANTHER" id="PTHR10869">
    <property type="entry name" value="PROLYL 4-HYDROXYLASE ALPHA SUBUNIT"/>
    <property type="match status" value="1"/>
</dbReference>
<reference evidence="8" key="1">
    <citation type="submission" date="2018-05" db="EMBL/GenBank/DDBJ databases">
        <authorList>
            <person name="Lanie J.A."/>
            <person name="Ng W.-L."/>
            <person name="Kazmierczak K.M."/>
            <person name="Andrzejewski T.M."/>
            <person name="Davidsen T.M."/>
            <person name="Wayne K.J."/>
            <person name="Tettelin H."/>
            <person name="Glass J.I."/>
            <person name="Rusch D."/>
            <person name="Podicherti R."/>
            <person name="Tsui H.-C.T."/>
            <person name="Winkler M.E."/>
        </authorList>
    </citation>
    <scope>NUCLEOTIDE SEQUENCE</scope>
    <source>
        <strain evidence="8">KNB</strain>
    </source>
</reference>
<dbReference type="InterPro" id="IPR006620">
    <property type="entry name" value="Pro_4_hyd_alph"/>
</dbReference>
<dbReference type="Gene3D" id="2.60.120.620">
    <property type="entry name" value="q2cbj1_9rhob like domain"/>
    <property type="match status" value="1"/>
</dbReference>
<dbReference type="GO" id="GO:0031418">
    <property type="term" value="F:L-ascorbic acid binding"/>
    <property type="evidence" value="ECO:0007669"/>
    <property type="project" value="UniProtKB-KW"/>
</dbReference>
<name>A0A2X0QUW2_9PROT</name>
<dbReference type="PANTHER" id="PTHR10869:SF246">
    <property type="entry name" value="TRANSMEMBRANE PROLYL 4-HYDROXYLASE"/>
    <property type="match status" value="1"/>
</dbReference>
<sequence>METNLSNESYNYEPSRIAPGNLIQLSDRQVNVRLRLSRPEIVLVDGFMTDSECDELIGIAQHKLSPSTVVDLQSGGKILHEGRTSEGTYFHRNENTLIQQLELRISELLNFPIENGEGIQILRYKIGEEYRPHFDFFPEQEPGSAAYLSQGGQRISTLILYLNEVEDGGETIFPDIHLSVIPRKGSALYFSYLNSLNQTDPLTLHGGAPVKSGEKWIATKWMRKNEYKLIT</sequence>
<gene>
    <name evidence="8" type="ORF">NITFAB_1499</name>
</gene>
<dbReference type="GO" id="GO:0005506">
    <property type="term" value="F:iron ion binding"/>
    <property type="evidence" value="ECO:0007669"/>
    <property type="project" value="InterPro"/>
</dbReference>
<evidence type="ECO:0000256" key="4">
    <source>
        <dbReference type="ARBA" id="ARBA00022964"/>
    </source>
</evidence>
<keyword evidence="6" id="KW-0408">Iron</keyword>
<keyword evidence="4 8" id="KW-0223">Dioxygenase</keyword>
<organism evidence="8">
    <name type="scientific">Candidatus Nitrotoga fabula</name>
    <dbReference type="NCBI Taxonomy" id="2182327"/>
    <lineage>
        <taxon>Bacteria</taxon>
        <taxon>Pseudomonadati</taxon>
        <taxon>Pseudomonadota</taxon>
        <taxon>Betaproteobacteria</taxon>
        <taxon>Nitrosomonadales</taxon>
        <taxon>Gallionellaceae</taxon>
        <taxon>Candidatus Nitrotoga</taxon>
    </lineage>
</organism>
<dbReference type="Pfam" id="PF13640">
    <property type="entry name" value="2OG-FeII_Oxy_3"/>
    <property type="match status" value="1"/>
</dbReference>